<dbReference type="PANTHER" id="PTHR43386">
    <property type="entry name" value="OLIGOPEPTIDE TRANSPORT SYSTEM PERMEASE PROTEIN APPC"/>
    <property type="match status" value="1"/>
</dbReference>
<organism evidence="9 10">
    <name type="scientific">Kitasatospora setae (strain ATCC 33774 / DSM 43861 / JCM 3304 / KCC A-0304 / NBRC 14216 / KM-6054)</name>
    <name type="common">Streptomyces setae</name>
    <dbReference type="NCBI Taxonomy" id="452652"/>
    <lineage>
        <taxon>Bacteria</taxon>
        <taxon>Bacillati</taxon>
        <taxon>Actinomycetota</taxon>
        <taxon>Actinomycetes</taxon>
        <taxon>Kitasatosporales</taxon>
        <taxon>Streptomycetaceae</taxon>
        <taxon>Kitasatospora</taxon>
    </lineage>
</organism>
<dbReference type="GO" id="GO:0055085">
    <property type="term" value="P:transmembrane transport"/>
    <property type="evidence" value="ECO:0007669"/>
    <property type="project" value="InterPro"/>
</dbReference>
<proteinExistence type="inferred from homology"/>
<reference evidence="9 10" key="1">
    <citation type="journal article" date="2010" name="DNA Res.">
        <title>Genome sequence of Kitasatospora setae NBRC 14216T: an evolutionary snapshot of the family Streptomycetaceae.</title>
        <authorList>
            <person name="Ichikawa N."/>
            <person name="Oguchi A."/>
            <person name="Ikeda H."/>
            <person name="Ishikawa J."/>
            <person name="Kitani S."/>
            <person name="Watanabe Y."/>
            <person name="Nakamura S."/>
            <person name="Katano Y."/>
            <person name="Kishi E."/>
            <person name="Sasagawa M."/>
            <person name="Ankai A."/>
            <person name="Fukui S."/>
            <person name="Hashimoto Y."/>
            <person name="Kamata S."/>
            <person name="Otoguro M."/>
            <person name="Tanikawa S."/>
            <person name="Nihira T."/>
            <person name="Horinouchi S."/>
            <person name="Ohnishi Y."/>
            <person name="Hayakawa M."/>
            <person name="Kuzuyama T."/>
            <person name="Arisawa A."/>
            <person name="Nomoto F."/>
            <person name="Miura H."/>
            <person name="Takahashi Y."/>
            <person name="Fujita N."/>
        </authorList>
    </citation>
    <scope>NUCLEOTIDE SEQUENCE [LARGE SCALE GENOMIC DNA]</scope>
    <source>
        <strain evidence="10">ATCC 33774 / DSM 43861 / JCM 3304 / KCC A-0304 / NBRC 14216 / KM-6054</strain>
    </source>
</reference>
<feature type="transmembrane region" description="Helical" evidence="7">
    <location>
        <begin position="260"/>
        <end position="279"/>
    </location>
</feature>
<dbReference type="eggNOG" id="COG1173">
    <property type="taxonomic scope" value="Bacteria"/>
</dbReference>
<comment type="similarity">
    <text evidence="7">Belongs to the binding-protein-dependent transport system permease family.</text>
</comment>
<keyword evidence="3" id="KW-1003">Cell membrane</keyword>
<dbReference type="PATRIC" id="fig|452652.3.peg.1860"/>
<dbReference type="EMBL" id="AP010968">
    <property type="protein sequence ID" value="BAJ27680.1"/>
    <property type="molecule type" value="Genomic_DNA"/>
</dbReference>
<dbReference type="SUPFAM" id="SSF161098">
    <property type="entry name" value="MetI-like"/>
    <property type="match status" value="1"/>
</dbReference>
<evidence type="ECO:0000256" key="1">
    <source>
        <dbReference type="ARBA" id="ARBA00004651"/>
    </source>
</evidence>
<dbReference type="Proteomes" id="UP000007076">
    <property type="component" value="Chromosome"/>
</dbReference>
<evidence type="ECO:0000256" key="6">
    <source>
        <dbReference type="ARBA" id="ARBA00023136"/>
    </source>
</evidence>
<evidence type="ECO:0000256" key="5">
    <source>
        <dbReference type="ARBA" id="ARBA00022989"/>
    </source>
</evidence>
<evidence type="ECO:0000313" key="9">
    <source>
        <dbReference type="EMBL" id="BAJ27680.1"/>
    </source>
</evidence>
<dbReference type="PANTHER" id="PTHR43386:SF25">
    <property type="entry name" value="PEPTIDE ABC TRANSPORTER PERMEASE PROTEIN"/>
    <property type="match status" value="1"/>
</dbReference>
<dbReference type="CDD" id="cd06261">
    <property type="entry name" value="TM_PBP2"/>
    <property type="match status" value="1"/>
</dbReference>
<feature type="transmembrane region" description="Helical" evidence="7">
    <location>
        <begin position="34"/>
        <end position="53"/>
    </location>
</feature>
<dbReference type="PROSITE" id="PS50928">
    <property type="entry name" value="ABC_TM1"/>
    <property type="match status" value="1"/>
</dbReference>
<keyword evidence="6 7" id="KW-0472">Membrane</keyword>
<evidence type="ECO:0000256" key="4">
    <source>
        <dbReference type="ARBA" id="ARBA00022692"/>
    </source>
</evidence>
<dbReference type="InterPro" id="IPR000515">
    <property type="entry name" value="MetI-like"/>
</dbReference>
<evidence type="ECO:0000256" key="3">
    <source>
        <dbReference type="ARBA" id="ARBA00022475"/>
    </source>
</evidence>
<dbReference type="HOGENOM" id="CLU_028518_5_3_11"/>
<evidence type="ECO:0000259" key="8">
    <source>
        <dbReference type="PROSITE" id="PS50928"/>
    </source>
</evidence>
<dbReference type="Gene3D" id="1.10.3720.10">
    <property type="entry name" value="MetI-like"/>
    <property type="match status" value="1"/>
</dbReference>
<gene>
    <name evidence="9" type="ordered locus">KSE_18550</name>
</gene>
<evidence type="ECO:0000313" key="10">
    <source>
        <dbReference type="Proteomes" id="UP000007076"/>
    </source>
</evidence>
<dbReference type="GO" id="GO:0005886">
    <property type="term" value="C:plasma membrane"/>
    <property type="evidence" value="ECO:0007669"/>
    <property type="project" value="UniProtKB-SubCell"/>
</dbReference>
<keyword evidence="10" id="KW-1185">Reference proteome</keyword>
<dbReference type="InterPro" id="IPR035906">
    <property type="entry name" value="MetI-like_sf"/>
</dbReference>
<feature type="domain" description="ABC transmembrane type-1" evidence="8">
    <location>
        <begin position="91"/>
        <end position="279"/>
    </location>
</feature>
<dbReference type="InterPro" id="IPR050366">
    <property type="entry name" value="BP-dependent_transpt_permease"/>
</dbReference>
<name>E4N8Z9_KITSK</name>
<dbReference type="Pfam" id="PF00528">
    <property type="entry name" value="BPD_transp_1"/>
    <property type="match status" value="1"/>
</dbReference>
<feature type="transmembrane region" description="Helical" evidence="7">
    <location>
        <begin position="95"/>
        <end position="118"/>
    </location>
</feature>
<dbReference type="STRING" id="452652.KSE_18550"/>
<sequence>MTADAAPLRRPPLLRRLPRRPALPAALRTPRGRTGAVLVALVVLLGLLGPLLLGTDPYRQGRQALAGPSAAHLLGTDEVGRDLLARALAGVRTELLVCLLAVPAAAALGTLLGLLGGLNRLLGEAVQRLFDLLLGCHGLLLGLALALLLRPGLGTVVTTIVLSALPSFGRQARAALLGQLARDHVVAARVLGVPRGRVLRRHVLPNVADATTALLAVAMAHAVKIEGGLSVLGLGVQPPAPSLGTMINTGSKYLFLQPGYALAPVVLLGLLVFGLTLLADSFNRERLR</sequence>
<keyword evidence="4 7" id="KW-0812">Transmembrane</keyword>
<evidence type="ECO:0000256" key="7">
    <source>
        <dbReference type="RuleBase" id="RU363032"/>
    </source>
</evidence>
<protein>
    <submittedName>
        <fullName evidence="9">Putative peptide ABC transporter permease protein</fullName>
    </submittedName>
</protein>
<feature type="transmembrane region" description="Helical" evidence="7">
    <location>
        <begin position="138"/>
        <end position="165"/>
    </location>
</feature>
<dbReference type="KEGG" id="ksk:KSE_18550"/>
<keyword evidence="5 7" id="KW-1133">Transmembrane helix</keyword>
<accession>E4N8Z9</accession>
<comment type="subcellular location">
    <subcellularLocation>
        <location evidence="1 7">Cell membrane</location>
        <topology evidence="1 7">Multi-pass membrane protein</topology>
    </subcellularLocation>
</comment>
<keyword evidence="2 7" id="KW-0813">Transport</keyword>
<evidence type="ECO:0000256" key="2">
    <source>
        <dbReference type="ARBA" id="ARBA00022448"/>
    </source>
</evidence>
<dbReference type="RefSeq" id="WP_014134998.1">
    <property type="nucleotide sequence ID" value="NC_016109.1"/>
</dbReference>
<dbReference type="AlphaFoldDB" id="E4N8Z9"/>